<keyword evidence="2" id="KW-0238">DNA-binding</keyword>
<dbReference type="OrthoDB" id="5740883at2"/>
<keyword evidence="6" id="KW-1185">Reference proteome</keyword>
<dbReference type="InterPro" id="IPR032687">
    <property type="entry name" value="AraC-type_N"/>
</dbReference>
<organism evidence="5 6">
    <name type="scientific">Pseudomonas flexibilis</name>
    <dbReference type="NCBI Taxonomy" id="706570"/>
    <lineage>
        <taxon>Bacteria</taxon>
        <taxon>Pseudomonadati</taxon>
        <taxon>Pseudomonadota</taxon>
        <taxon>Gammaproteobacteria</taxon>
        <taxon>Pseudomonadales</taxon>
        <taxon>Pseudomonadaceae</taxon>
        <taxon>Pseudomonas</taxon>
    </lineage>
</organism>
<dbReference type="PROSITE" id="PS01124">
    <property type="entry name" value="HTH_ARAC_FAMILY_2"/>
    <property type="match status" value="1"/>
</dbReference>
<dbReference type="RefSeq" id="WP_039606269.1">
    <property type="nucleotide sequence ID" value="NZ_FMUP01000001.1"/>
</dbReference>
<dbReference type="GO" id="GO:0003700">
    <property type="term" value="F:DNA-binding transcription factor activity"/>
    <property type="evidence" value="ECO:0007669"/>
    <property type="project" value="InterPro"/>
</dbReference>
<dbReference type="SMART" id="SM00342">
    <property type="entry name" value="HTH_ARAC"/>
    <property type="match status" value="1"/>
</dbReference>
<evidence type="ECO:0000256" key="1">
    <source>
        <dbReference type="ARBA" id="ARBA00023015"/>
    </source>
</evidence>
<dbReference type="Gene3D" id="1.10.10.60">
    <property type="entry name" value="Homeodomain-like"/>
    <property type="match status" value="1"/>
</dbReference>
<accession>A0A0B3BXM3</accession>
<dbReference type="SUPFAM" id="SSF46689">
    <property type="entry name" value="Homeodomain-like"/>
    <property type="match status" value="1"/>
</dbReference>
<comment type="caution">
    <text evidence="5">The sequence shown here is derived from an EMBL/GenBank/DDBJ whole genome shotgun (WGS) entry which is preliminary data.</text>
</comment>
<dbReference type="GO" id="GO:0000976">
    <property type="term" value="F:transcription cis-regulatory region binding"/>
    <property type="evidence" value="ECO:0007669"/>
    <property type="project" value="TreeGrafter"/>
</dbReference>
<dbReference type="Pfam" id="PF12833">
    <property type="entry name" value="HTH_18"/>
    <property type="match status" value="1"/>
</dbReference>
<dbReference type="PANTHER" id="PTHR47894:SF4">
    <property type="entry name" value="HTH-TYPE TRANSCRIPTIONAL REGULATOR GADX"/>
    <property type="match status" value="1"/>
</dbReference>
<gene>
    <name evidence="5" type="ORF">PT85_07125</name>
</gene>
<dbReference type="PANTHER" id="PTHR47894">
    <property type="entry name" value="HTH-TYPE TRANSCRIPTIONAL REGULATOR GADX"/>
    <property type="match status" value="1"/>
</dbReference>
<dbReference type="EMBL" id="JTAK01000002">
    <property type="protein sequence ID" value="KHO65806.1"/>
    <property type="molecule type" value="Genomic_DNA"/>
</dbReference>
<dbReference type="STRING" id="706570.PT85_07125"/>
<dbReference type="InterPro" id="IPR018060">
    <property type="entry name" value="HTH_AraC"/>
</dbReference>
<dbReference type="GO" id="GO:0005829">
    <property type="term" value="C:cytosol"/>
    <property type="evidence" value="ECO:0007669"/>
    <property type="project" value="TreeGrafter"/>
</dbReference>
<dbReference type="InterPro" id="IPR009057">
    <property type="entry name" value="Homeodomain-like_sf"/>
</dbReference>
<dbReference type="AlphaFoldDB" id="A0A0B3BXM3"/>
<evidence type="ECO:0000259" key="4">
    <source>
        <dbReference type="PROSITE" id="PS01124"/>
    </source>
</evidence>
<name>A0A0B3BXM3_9PSED</name>
<feature type="domain" description="HTH araC/xylS-type" evidence="4">
    <location>
        <begin position="231"/>
        <end position="329"/>
    </location>
</feature>
<dbReference type="Pfam" id="PF12625">
    <property type="entry name" value="Arabinose_bd"/>
    <property type="match status" value="1"/>
</dbReference>
<proteinExistence type="predicted"/>
<protein>
    <submittedName>
        <fullName evidence="5">Transcriptional regulator</fullName>
    </submittedName>
</protein>
<dbReference type="Proteomes" id="UP000030980">
    <property type="component" value="Unassembled WGS sequence"/>
</dbReference>
<keyword evidence="1" id="KW-0805">Transcription regulation</keyword>
<sequence>MTQIARSAVFIGFEALCRANGLDPLSLLPRCALDPEVLQRRDLYVPYARFGQALALAAERSGNPLFGLHLSRLHDYLIFGPFGLLLAQAESFPEVLRLTRNYVHLHAQGIELATLEQGDALEMRYSLTLREHIDTRQLLELGLGVVHRSLGSLFGDAWRPRRLEIRHEARAPLPHYEAFFGCEVRFGQARNAFITDRALVNHRPLAQAAPLRSHLLAEFAGQADIAEDPVAQLCYVLQSILTTGEASLPVAARLLGQHPRVLQKTLQARGVSFRTLLDRVRYQEACQQLRQSGQSITELALHLGYGDETAFSRAFRRWSGVSPQAWRQRANAGPINPSRCARP</sequence>
<evidence type="ECO:0000256" key="2">
    <source>
        <dbReference type="ARBA" id="ARBA00023125"/>
    </source>
</evidence>
<keyword evidence="3" id="KW-0804">Transcription</keyword>
<reference evidence="5 6" key="1">
    <citation type="submission" date="2014-11" db="EMBL/GenBank/DDBJ databases">
        <title>Genome sequence of Pseudomonas tuomuerensis JCM 14085.</title>
        <authorList>
            <person name="Shin S.-K."/>
            <person name="Yi H."/>
        </authorList>
    </citation>
    <scope>NUCLEOTIDE SEQUENCE [LARGE SCALE GENOMIC DNA]</scope>
    <source>
        <strain evidence="5 6">JCM 14085</strain>
    </source>
</reference>
<dbReference type="PRINTS" id="PR00032">
    <property type="entry name" value="HTHARAC"/>
</dbReference>
<evidence type="ECO:0000313" key="5">
    <source>
        <dbReference type="EMBL" id="KHO65806.1"/>
    </source>
</evidence>
<evidence type="ECO:0000256" key="3">
    <source>
        <dbReference type="ARBA" id="ARBA00023163"/>
    </source>
</evidence>
<evidence type="ECO:0000313" key="6">
    <source>
        <dbReference type="Proteomes" id="UP000030980"/>
    </source>
</evidence>
<dbReference type="InterPro" id="IPR020449">
    <property type="entry name" value="Tscrpt_reg_AraC-type_HTH"/>
</dbReference>